<organism evidence="2 3">
    <name type="scientific">Canavalia gladiata</name>
    <name type="common">Sword bean</name>
    <name type="synonym">Dolichos gladiatus</name>
    <dbReference type="NCBI Taxonomy" id="3824"/>
    <lineage>
        <taxon>Eukaryota</taxon>
        <taxon>Viridiplantae</taxon>
        <taxon>Streptophyta</taxon>
        <taxon>Embryophyta</taxon>
        <taxon>Tracheophyta</taxon>
        <taxon>Spermatophyta</taxon>
        <taxon>Magnoliopsida</taxon>
        <taxon>eudicotyledons</taxon>
        <taxon>Gunneridae</taxon>
        <taxon>Pentapetalae</taxon>
        <taxon>rosids</taxon>
        <taxon>fabids</taxon>
        <taxon>Fabales</taxon>
        <taxon>Fabaceae</taxon>
        <taxon>Papilionoideae</taxon>
        <taxon>50 kb inversion clade</taxon>
        <taxon>NPAAA clade</taxon>
        <taxon>indigoferoid/millettioid clade</taxon>
        <taxon>Phaseoleae</taxon>
        <taxon>Canavalia</taxon>
    </lineage>
</organism>
<dbReference type="AlphaFoldDB" id="A0AAN9QA64"/>
<sequence length="176" mass="19634">MHDFVWPSSTYLVSLGRLMTWAAGDSRLILHACVGHFISQRNEQKGRLLARLHEFGPSSITTPIHMVNSRSWKLVLLRLSSLGLIEVLLSHDRAGFMVIVSIGETGSSLYLLSWYPEEELSLAFSLIDPSSSPLFFAHLFSEKPLFPQKSETVARLGESSSRRAKANETKASFSPD</sequence>
<keyword evidence="3" id="KW-1185">Reference proteome</keyword>
<gene>
    <name evidence="2" type="ORF">VNO77_27060</name>
</gene>
<reference evidence="2 3" key="1">
    <citation type="submission" date="2024-01" db="EMBL/GenBank/DDBJ databases">
        <title>The genomes of 5 underutilized Papilionoideae crops provide insights into root nodulation and disease resistanc.</title>
        <authorList>
            <person name="Jiang F."/>
        </authorList>
    </citation>
    <scope>NUCLEOTIDE SEQUENCE [LARGE SCALE GENOMIC DNA]</scope>
    <source>
        <strain evidence="2">LVBAO_FW01</strain>
        <tissue evidence="2">Leaves</tissue>
    </source>
</reference>
<comment type="caution">
    <text evidence="2">The sequence shown here is derived from an EMBL/GenBank/DDBJ whole genome shotgun (WGS) entry which is preliminary data.</text>
</comment>
<protein>
    <submittedName>
        <fullName evidence="2">Uncharacterized protein</fullName>
    </submittedName>
</protein>
<accession>A0AAN9QA64</accession>
<name>A0AAN9QA64_CANGL</name>
<evidence type="ECO:0000256" key="1">
    <source>
        <dbReference type="SAM" id="MobiDB-lite"/>
    </source>
</evidence>
<evidence type="ECO:0000313" key="3">
    <source>
        <dbReference type="Proteomes" id="UP001367508"/>
    </source>
</evidence>
<evidence type="ECO:0000313" key="2">
    <source>
        <dbReference type="EMBL" id="KAK7323583.1"/>
    </source>
</evidence>
<feature type="region of interest" description="Disordered" evidence="1">
    <location>
        <begin position="154"/>
        <end position="176"/>
    </location>
</feature>
<dbReference type="EMBL" id="JAYMYQ010000006">
    <property type="protein sequence ID" value="KAK7323583.1"/>
    <property type="molecule type" value="Genomic_DNA"/>
</dbReference>
<dbReference type="Proteomes" id="UP001367508">
    <property type="component" value="Unassembled WGS sequence"/>
</dbReference>
<proteinExistence type="predicted"/>